<dbReference type="AlphaFoldDB" id="A0A1I0F9H0"/>
<dbReference type="GO" id="GO:0016758">
    <property type="term" value="F:hexosyltransferase activity"/>
    <property type="evidence" value="ECO:0007669"/>
    <property type="project" value="UniProtKB-ARBA"/>
</dbReference>
<dbReference type="EMBL" id="FOIN01000017">
    <property type="protein sequence ID" value="SET54147.1"/>
    <property type="molecule type" value="Genomic_DNA"/>
</dbReference>
<dbReference type="Gene3D" id="3.90.550.10">
    <property type="entry name" value="Spore Coat Polysaccharide Biosynthesis Protein SpsA, Chain A"/>
    <property type="match status" value="1"/>
</dbReference>
<keyword evidence="3" id="KW-1185">Reference proteome</keyword>
<dbReference type="OrthoDB" id="9802649at2"/>
<dbReference type="GeneID" id="78288528"/>
<evidence type="ECO:0000313" key="3">
    <source>
        <dbReference type="Proteomes" id="UP000198558"/>
    </source>
</evidence>
<reference evidence="3" key="1">
    <citation type="submission" date="2016-10" db="EMBL/GenBank/DDBJ databases">
        <authorList>
            <person name="Varghese N."/>
            <person name="Submissions S."/>
        </authorList>
    </citation>
    <scope>NUCLEOTIDE SEQUENCE [LARGE SCALE GENOMIC DNA]</scope>
    <source>
        <strain evidence="3">DSM 1551</strain>
    </source>
</reference>
<evidence type="ECO:0000259" key="1">
    <source>
        <dbReference type="Pfam" id="PF00535"/>
    </source>
</evidence>
<sequence>MKISIIMAVYNGEKYLIRQLRSIINQTKKIEEVILIDDCSKDKSVEIIEEFIKKNKLYNWKLIINKKNLGYKNNFKKGLSLVNGDIIFLADQDDIWHTDKVEKILAVMNNDILAISSSFNFINQNDEPFTIKQSKNKSNNNIIDFKITKKLTEIDLKYLLRNNIAQGCTMAVRKELVNEYLQVTKGKLPHDWDLNLIASIHNGCYFYNEKLIDYRIHDANTIGLDEVDETFLENKDKRTKDRISYLESELENIEYVLNLDLTSQDREMCLRNKRYLKDRIKYIKKAKIFKLVKYYISGKYHEFGRLKTFLGDIVSIVRKNDLGEKND</sequence>
<evidence type="ECO:0000313" key="2">
    <source>
        <dbReference type="EMBL" id="SET54147.1"/>
    </source>
</evidence>
<proteinExistence type="predicted"/>
<dbReference type="SUPFAM" id="SSF53448">
    <property type="entry name" value="Nucleotide-diphospho-sugar transferases"/>
    <property type="match status" value="1"/>
</dbReference>
<name>A0A1I0F9H0_9FIRM</name>
<dbReference type="InterPro" id="IPR001173">
    <property type="entry name" value="Glyco_trans_2-like"/>
</dbReference>
<keyword evidence="2" id="KW-0808">Transferase</keyword>
<gene>
    <name evidence="2" type="ORF">SAMN04489758_11733</name>
</gene>
<dbReference type="InterPro" id="IPR029044">
    <property type="entry name" value="Nucleotide-diphossugar_trans"/>
</dbReference>
<organism evidence="2 3">
    <name type="scientific">Thomasclavelia cocleata</name>
    <dbReference type="NCBI Taxonomy" id="69824"/>
    <lineage>
        <taxon>Bacteria</taxon>
        <taxon>Bacillati</taxon>
        <taxon>Bacillota</taxon>
        <taxon>Erysipelotrichia</taxon>
        <taxon>Erysipelotrichales</taxon>
        <taxon>Coprobacillaceae</taxon>
        <taxon>Thomasclavelia</taxon>
    </lineage>
</organism>
<dbReference type="Pfam" id="PF00535">
    <property type="entry name" value="Glycos_transf_2"/>
    <property type="match status" value="1"/>
</dbReference>
<dbReference type="Proteomes" id="UP000198558">
    <property type="component" value="Unassembled WGS sequence"/>
</dbReference>
<dbReference type="RefSeq" id="WP_092354118.1">
    <property type="nucleotide sequence ID" value="NZ_FOIN01000017.1"/>
</dbReference>
<dbReference type="PANTHER" id="PTHR22916:SF3">
    <property type="entry name" value="UDP-GLCNAC:BETAGAL BETA-1,3-N-ACETYLGLUCOSAMINYLTRANSFERASE-LIKE PROTEIN 1"/>
    <property type="match status" value="1"/>
</dbReference>
<feature type="domain" description="Glycosyltransferase 2-like" evidence="1">
    <location>
        <begin position="4"/>
        <end position="179"/>
    </location>
</feature>
<dbReference type="PANTHER" id="PTHR22916">
    <property type="entry name" value="GLYCOSYLTRANSFERASE"/>
    <property type="match status" value="1"/>
</dbReference>
<accession>A0A1I0F9H0</accession>
<protein>
    <submittedName>
        <fullName evidence="2">Glycosyltransferase, GT2 family</fullName>
    </submittedName>
</protein>